<evidence type="ECO:0000256" key="11">
    <source>
        <dbReference type="ARBA" id="ARBA00023136"/>
    </source>
</evidence>
<feature type="chain" id="PRO_5016181050" evidence="16">
    <location>
        <begin position="28"/>
        <end position="825"/>
    </location>
</feature>
<keyword evidence="13" id="KW-0998">Cell outer membrane</keyword>
<dbReference type="Gene3D" id="3.30.1950.10">
    <property type="entry name" value="wza like domain"/>
    <property type="match status" value="1"/>
</dbReference>
<evidence type="ECO:0000256" key="8">
    <source>
        <dbReference type="ARBA" id="ARBA00023047"/>
    </source>
</evidence>
<dbReference type="Proteomes" id="UP000249720">
    <property type="component" value="Unassembled WGS sequence"/>
</dbReference>
<comment type="caution">
    <text evidence="20">The sequence shown here is derived from an EMBL/GenBank/DDBJ whole genome shotgun (WGS) entry which is preliminary data.</text>
</comment>
<keyword evidence="10" id="KW-0626">Porin</keyword>
<dbReference type="GO" id="GO:0046930">
    <property type="term" value="C:pore complex"/>
    <property type="evidence" value="ECO:0007669"/>
    <property type="project" value="UniProtKB-KW"/>
</dbReference>
<feature type="signal peptide" evidence="16">
    <location>
        <begin position="1"/>
        <end position="27"/>
    </location>
</feature>
<protein>
    <submittedName>
        <fullName evidence="20">Protein involved in polysaccharide export with SLBB domain</fullName>
    </submittedName>
</protein>
<feature type="domain" description="Soluble ligand binding" evidence="18">
    <location>
        <begin position="582"/>
        <end position="626"/>
    </location>
</feature>
<dbReference type="PANTHER" id="PTHR33619:SF3">
    <property type="entry name" value="POLYSACCHARIDE EXPORT PROTEIN GFCE-RELATED"/>
    <property type="match status" value="1"/>
</dbReference>
<feature type="transmembrane region" description="Helical" evidence="15">
    <location>
        <begin position="802"/>
        <end position="823"/>
    </location>
</feature>
<dbReference type="Gene3D" id="3.10.560.10">
    <property type="entry name" value="Outer membrane lipoprotein wza domain like"/>
    <property type="match status" value="6"/>
</dbReference>
<evidence type="ECO:0000259" key="19">
    <source>
        <dbReference type="Pfam" id="PF22461"/>
    </source>
</evidence>
<evidence type="ECO:0000256" key="16">
    <source>
        <dbReference type="SAM" id="SignalP"/>
    </source>
</evidence>
<evidence type="ECO:0000313" key="20">
    <source>
        <dbReference type="EMBL" id="PZX60558.1"/>
    </source>
</evidence>
<evidence type="ECO:0000256" key="6">
    <source>
        <dbReference type="ARBA" id="ARBA00022692"/>
    </source>
</evidence>
<dbReference type="GO" id="GO:0015159">
    <property type="term" value="F:polysaccharide transmembrane transporter activity"/>
    <property type="evidence" value="ECO:0007669"/>
    <property type="project" value="InterPro"/>
</dbReference>
<keyword evidence="14" id="KW-0449">Lipoprotein</keyword>
<accession>A0A2W7RI27</accession>
<evidence type="ECO:0000256" key="7">
    <source>
        <dbReference type="ARBA" id="ARBA00022729"/>
    </source>
</evidence>
<feature type="domain" description="Polysaccharide export protein N-terminal" evidence="17">
    <location>
        <begin position="141"/>
        <end position="206"/>
    </location>
</feature>
<keyword evidence="4" id="KW-1134">Transmembrane beta strand</keyword>
<gene>
    <name evidence="20" type="ORF">LX80_02577</name>
</gene>
<feature type="domain" description="Soluble ligand binding" evidence="18">
    <location>
        <begin position="481"/>
        <end position="533"/>
    </location>
</feature>
<evidence type="ECO:0000256" key="9">
    <source>
        <dbReference type="ARBA" id="ARBA00023065"/>
    </source>
</evidence>
<sequence length="825" mass="90585">MVHSYKQYFFRVCLLLGFALLSFYTQAQLPVDINQLSDQQLIQYVQQANLAGLTQDQLIAKAREKGLSDAQIAALQQRIQALNLGASTGGASSNTTGTNSKRNAIPTYGPGYRDSIKGLQVFGTDLFSQDNLTFEPNLNIPTPANYILGAGDELVVDVYGYSETTKKLQVTPDGYVRYPNVGPLKVMGLTIEEARQKIKAALLKIYPGISAGNTFVQVTLGQIRSIKVTMVGEIKRPGTYSLPSLATIANALYVSGGPSKIGSLRHISLMRNGKQVVDFDFYDFLLKGDLSKNALLQDGDVISVAPYALRVAIKGAVKKPAIYELGNTNNIAALLQYCGGFADIAYKARVRIQRFGEANREMLTIPTAQFQQFALASGDTVLVDSVANLYANRVLVGGAVYHPGNYGLNDMPTLQQLVKAVQPREDAYLTRAIIRRLDKDFQPSLLSFNVQAVLDGQYNLPLQREDSIYIYPISEIREKYMVTITGEVNKPTQYLFAENMKVEDLILMAGGLKDGASLKQIEVSRRIRNANNGTDSNAYAIIKEINLTTDNLANDTANNISLQPFDIVSVRRSPMYKDQITVDVQGEVLYPGQYTVSANSERLSDVIKRAGGLKDDAYPAGAILIRNTYQQRSEADSTLINNKLNALEVQSSNALMATDASGNPITADTTKKSRLEASITEAKKQVGIRLDEALANHASVYNLLLEEGDVIKIPKQLQTVQSFGGVYVSQKVVYTKGLTFKKVIDQSGGFQQYASRKRSYVIYPNGEIRSTKHFLFFKTYPEIKPGTEVYVPIKKRTPANEIASTGAAFASIAGLIVSLVYLIKK</sequence>
<dbReference type="OrthoDB" id="9808948at2"/>
<evidence type="ECO:0000256" key="5">
    <source>
        <dbReference type="ARBA" id="ARBA00022597"/>
    </source>
</evidence>
<dbReference type="PANTHER" id="PTHR33619">
    <property type="entry name" value="POLYSACCHARIDE EXPORT PROTEIN GFCE-RELATED"/>
    <property type="match status" value="1"/>
</dbReference>
<evidence type="ECO:0000259" key="17">
    <source>
        <dbReference type="Pfam" id="PF02563"/>
    </source>
</evidence>
<dbReference type="RefSeq" id="WP_111297067.1">
    <property type="nucleotide sequence ID" value="NZ_QKZV01000010.1"/>
</dbReference>
<feature type="domain" description="Soluble ligand binding" evidence="18">
    <location>
        <begin position="311"/>
        <end position="363"/>
    </location>
</feature>
<evidence type="ECO:0000256" key="14">
    <source>
        <dbReference type="ARBA" id="ARBA00023288"/>
    </source>
</evidence>
<evidence type="ECO:0000256" key="3">
    <source>
        <dbReference type="ARBA" id="ARBA00022448"/>
    </source>
</evidence>
<reference evidence="20 21" key="1">
    <citation type="submission" date="2018-06" db="EMBL/GenBank/DDBJ databases">
        <title>Genomic Encyclopedia of Archaeal and Bacterial Type Strains, Phase II (KMG-II): from individual species to whole genera.</title>
        <authorList>
            <person name="Goeker M."/>
        </authorList>
    </citation>
    <scope>NUCLEOTIDE SEQUENCE [LARGE SCALE GENOMIC DNA]</scope>
    <source>
        <strain evidence="20 21">DSM 23241</strain>
    </source>
</reference>
<keyword evidence="21" id="KW-1185">Reference proteome</keyword>
<evidence type="ECO:0000256" key="2">
    <source>
        <dbReference type="ARBA" id="ARBA00009450"/>
    </source>
</evidence>
<feature type="domain" description="SLBB" evidence="19">
    <location>
        <begin position="227"/>
        <end position="304"/>
    </location>
</feature>
<keyword evidence="12" id="KW-0564">Palmitate</keyword>
<dbReference type="InterPro" id="IPR019554">
    <property type="entry name" value="Soluble_ligand-bd"/>
</dbReference>
<dbReference type="AlphaFoldDB" id="A0A2W7RI27"/>
<dbReference type="GO" id="GO:0015288">
    <property type="term" value="F:porin activity"/>
    <property type="evidence" value="ECO:0007669"/>
    <property type="project" value="UniProtKB-KW"/>
</dbReference>
<dbReference type="Pfam" id="PF10531">
    <property type="entry name" value="SLBB"/>
    <property type="match status" value="3"/>
</dbReference>
<organism evidence="20 21">
    <name type="scientific">Hydrotalea sandarakina</name>
    <dbReference type="NCBI Taxonomy" id="1004304"/>
    <lineage>
        <taxon>Bacteria</taxon>
        <taxon>Pseudomonadati</taxon>
        <taxon>Bacteroidota</taxon>
        <taxon>Chitinophagia</taxon>
        <taxon>Chitinophagales</taxon>
        <taxon>Chitinophagaceae</taxon>
        <taxon>Hydrotalea</taxon>
    </lineage>
</organism>
<keyword evidence="7 16" id="KW-0732">Signal</keyword>
<keyword evidence="6 15" id="KW-0812">Transmembrane</keyword>
<comment type="subcellular location">
    <subcellularLocation>
        <location evidence="1">Cell outer membrane</location>
        <topology evidence="1">Multi-pass membrane protein</topology>
    </subcellularLocation>
</comment>
<dbReference type="Pfam" id="PF22461">
    <property type="entry name" value="SLBB_2"/>
    <property type="match status" value="1"/>
</dbReference>
<dbReference type="InterPro" id="IPR054765">
    <property type="entry name" value="SLBB_dom"/>
</dbReference>
<comment type="similarity">
    <text evidence="2">Belongs to the BexD/CtrA/VexA family.</text>
</comment>
<evidence type="ECO:0000313" key="21">
    <source>
        <dbReference type="Proteomes" id="UP000249720"/>
    </source>
</evidence>
<dbReference type="GO" id="GO:0006811">
    <property type="term" value="P:monoatomic ion transport"/>
    <property type="evidence" value="ECO:0007669"/>
    <property type="project" value="UniProtKB-KW"/>
</dbReference>
<keyword evidence="5" id="KW-0762">Sugar transport</keyword>
<evidence type="ECO:0000256" key="4">
    <source>
        <dbReference type="ARBA" id="ARBA00022452"/>
    </source>
</evidence>
<keyword evidence="9" id="KW-0406">Ion transport</keyword>
<keyword evidence="8" id="KW-0625">Polysaccharide transport</keyword>
<dbReference type="EMBL" id="QKZV01000010">
    <property type="protein sequence ID" value="PZX60558.1"/>
    <property type="molecule type" value="Genomic_DNA"/>
</dbReference>
<evidence type="ECO:0000256" key="15">
    <source>
        <dbReference type="SAM" id="Phobius"/>
    </source>
</evidence>
<proteinExistence type="inferred from homology"/>
<evidence type="ECO:0000259" key="18">
    <source>
        <dbReference type="Pfam" id="PF10531"/>
    </source>
</evidence>
<dbReference type="InterPro" id="IPR049712">
    <property type="entry name" value="Poly_export"/>
</dbReference>
<name>A0A2W7RI27_9BACT</name>
<evidence type="ECO:0000256" key="12">
    <source>
        <dbReference type="ARBA" id="ARBA00023139"/>
    </source>
</evidence>
<evidence type="ECO:0000256" key="10">
    <source>
        <dbReference type="ARBA" id="ARBA00023114"/>
    </source>
</evidence>
<keyword evidence="3" id="KW-0813">Transport</keyword>
<evidence type="ECO:0000256" key="13">
    <source>
        <dbReference type="ARBA" id="ARBA00023237"/>
    </source>
</evidence>
<keyword evidence="11 15" id="KW-0472">Membrane</keyword>
<keyword evidence="15" id="KW-1133">Transmembrane helix</keyword>
<dbReference type="GO" id="GO:0009279">
    <property type="term" value="C:cell outer membrane"/>
    <property type="evidence" value="ECO:0007669"/>
    <property type="project" value="UniProtKB-SubCell"/>
</dbReference>
<dbReference type="InterPro" id="IPR003715">
    <property type="entry name" value="Poly_export_N"/>
</dbReference>
<dbReference type="Pfam" id="PF02563">
    <property type="entry name" value="Poly_export"/>
    <property type="match status" value="1"/>
</dbReference>
<evidence type="ECO:0000256" key="1">
    <source>
        <dbReference type="ARBA" id="ARBA00004571"/>
    </source>
</evidence>